<feature type="compositionally biased region" description="Basic and acidic residues" evidence="1">
    <location>
        <begin position="157"/>
        <end position="168"/>
    </location>
</feature>
<dbReference type="HOGENOM" id="CLU_423457_0_0_1"/>
<dbReference type="Proteomes" id="UP000028045">
    <property type="component" value="Unassembled WGS sequence"/>
</dbReference>
<feature type="compositionally biased region" description="Low complexity" evidence="1">
    <location>
        <begin position="116"/>
        <end position="127"/>
    </location>
</feature>
<evidence type="ECO:0000313" key="3">
    <source>
        <dbReference type="Proteomes" id="UP000028045"/>
    </source>
</evidence>
<feature type="region of interest" description="Disordered" evidence="1">
    <location>
        <begin position="302"/>
        <end position="334"/>
    </location>
</feature>
<keyword evidence="3" id="KW-1185">Reference proteome</keyword>
<proteinExistence type="predicted"/>
<dbReference type="AlphaFoldDB" id="A0A084B4S1"/>
<feature type="region of interest" description="Disordered" evidence="1">
    <location>
        <begin position="71"/>
        <end position="182"/>
    </location>
</feature>
<feature type="compositionally biased region" description="Polar residues" evidence="1">
    <location>
        <begin position="76"/>
        <end position="87"/>
    </location>
</feature>
<feature type="region of interest" description="Disordered" evidence="1">
    <location>
        <begin position="369"/>
        <end position="401"/>
    </location>
</feature>
<gene>
    <name evidence="2" type="ORF">S7711_05621</name>
</gene>
<feature type="compositionally biased region" description="Polar residues" evidence="1">
    <location>
        <begin position="94"/>
        <end position="104"/>
    </location>
</feature>
<sequence length="629" mass="70273">MHAKDDNHLGRLNDLSVPAPLDSLVLTWLSRVTSAREQSPVAVDDDTPTWRPHNITVAGLESCGPTVHLPAKDSYVRSSPHLTTLSDGSDDEQPSLSQPDQSPNEQHERATKHHLSMSVSQSSSSRSPTPTFEKRPRRKTRPDRYDTQKRHQPPRQDGGEEPRKNTKESKRRRSNRKLNEKNTNALYKTWGKLDSASSVPQELMTTIGKRKSTMLAHSVLPGPTSSSSVWIPEDVLRKLQKSGIFTFKSTSGTSKERASQTVAIHNGVQQPSSPMEVGIQENETNVREPAVYHDKAVMVTPRLRPSPRPIGSDVAEPGCGQERRCTDGSTRNSETEHVQVMGNAELRGVVRNNGVSLEMTQPFALTREEHVKTNSTQPRAGMASCESHKELHQTRHPGQPLEDRQYNGQDLPSTCGFSLQSQNPYNHDITQLENTTFSPGTYLSYLGYHPSVQPFPCSRTLPRPCELPRPSYNSPGMASDGYPAHMEASLPFAAYFDVMRRDPQHDSPAQAPGCDETLFEFIQRTEREILSGEEEPLHSYRKEFDSHAANGGFSVEQAGLAAHSYRLQFDNGGRSHLQAGLSHQSPLTERRFRATSAYAVDREAFGMMDAHEETDELEMAGFWRPNRFL</sequence>
<reference evidence="2 3" key="1">
    <citation type="journal article" date="2014" name="BMC Genomics">
        <title>Comparative genome sequencing reveals chemotype-specific gene clusters in the toxigenic black mold Stachybotrys.</title>
        <authorList>
            <person name="Semeiks J."/>
            <person name="Borek D."/>
            <person name="Otwinowski Z."/>
            <person name="Grishin N.V."/>
        </authorList>
    </citation>
    <scope>NUCLEOTIDE SEQUENCE [LARGE SCALE GENOMIC DNA]</scope>
    <source>
        <strain evidence="3">CBS 109288 / IBT 7711</strain>
    </source>
</reference>
<evidence type="ECO:0000256" key="1">
    <source>
        <dbReference type="SAM" id="MobiDB-lite"/>
    </source>
</evidence>
<evidence type="ECO:0000313" key="2">
    <source>
        <dbReference type="EMBL" id="KEY72550.1"/>
    </source>
</evidence>
<organism evidence="2 3">
    <name type="scientific">Stachybotrys chartarum (strain CBS 109288 / IBT 7711)</name>
    <name type="common">Toxic black mold</name>
    <name type="synonym">Stilbospora chartarum</name>
    <dbReference type="NCBI Taxonomy" id="1280523"/>
    <lineage>
        <taxon>Eukaryota</taxon>
        <taxon>Fungi</taxon>
        <taxon>Dikarya</taxon>
        <taxon>Ascomycota</taxon>
        <taxon>Pezizomycotina</taxon>
        <taxon>Sordariomycetes</taxon>
        <taxon>Hypocreomycetidae</taxon>
        <taxon>Hypocreales</taxon>
        <taxon>Stachybotryaceae</taxon>
        <taxon>Stachybotrys</taxon>
    </lineage>
</organism>
<protein>
    <submittedName>
        <fullName evidence="2">Uncharacterized protein</fullName>
    </submittedName>
</protein>
<accession>A0A084B4S1</accession>
<name>A0A084B4S1_STACB</name>
<dbReference type="EMBL" id="KL648070">
    <property type="protein sequence ID" value="KEY72550.1"/>
    <property type="molecule type" value="Genomic_DNA"/>
</dbReference>